<gene>
    <name evidence="1" type="ORF">ACFOSB_12260</name>
</gene>
<dbReference type="InterPro" id="IPR036188">
    <property type="entry name" value="FAD/NAD-bd_sf"/>
</dbReference>
<dbReference type="RefSeq" id="WP_380102230.1">
    <property type="nucleotide sequence ID" value="NZ_JBHRZG010000012.1"/>
</dbReference>
<dbReference type="Gene3D" id="3.50.50.60">
    <property type="entry name" value="FAD/NAD(P)-binding domain"/>
    <property type="match status" value="1"/>
</dbReference>
<evidence type="ECO:0000313" key="1">
    <source>
        <dbReference type="EMBL" id="MFC3833633.1"/>
    </source>
</evidence>
<dbReference type="SUPFAM" id="SSF51905">
    <property type="entry name" value="FAD/NAD(P)-binding domain"/>
    <property type="match status" value="1"/>
</dbReference>
<dbReference type="PRINTS" id="PR00419">
    <property type="entry name" value="ADXRDTASE"/>
</dbReference>
<proteinExistence type="predicted"/>
<reference evidence="2" key="1">
    <citation type="journal article" date="2019" name="Int. J. Syst. Evol. Microbiol.">
        <title>The Global Catalogue of Microorganisms (GCM) 10K type strain sequencing project: providing services to taxonomists for standard genome sequencing and annotation.</title>
        <authorList>
            <consortium name="The Broad Institute Genomics Platform"/>
            <consortium name="The Broad Institute Genome Sequencing Center for Infectious Disease"/>
            <person name="Wu L."/>
            <person name="Ma J."/>
        </authorList>
    </citation>
    <scope>NUCLEOTIDE SEQUENCE [LARGE SCALE GENOMIC DNA]</scope>
    <source>
        <strain evidence="2">CCTCC AB 2017081</strain>
    </source>
</reference>
<dbReference type="PANTHER" id="PTHR10668">
    <property type="entry name" value="PHYTOENE DEHYDROGENASE"/>
    <property type="match status" value="1"/>
</dbReference>
<keyword evidence="2" id="KW-1185">Reference proteome</keyword>
<comment type="caution">
    <text evidence="1">The sequence shown here is derived from an EMBL/GenBank/DDBJ whole genome shotgun (WGS) entry which is preliminary data.</text>
</comment>
<accession>A0ABV7Z8F2</accession>
<dbReference type="EMBL" id="JBHRZG010000012">
    <property type="protein sequence ID" value="MFC3833633.1"/>
    <property type="molecule type" value="Genomic_DNA"/>
</dbReference>
<dbReference type="Pfam" id="PF13450">
    <property type="entry name" value="NAD_binding_8"/>
    <property type="match status" value="1"/>
</dbReference>
<dbReference type="Proteomes" id="UP001595803">
    <property type="component" value="Unassembled WGS sequence"/>
</dbReference>
<evidence type="ECO:0000313" key="2">
    <source>
        <dbReference type="Proteomes" id="UP001595803"/>
    </source>
</evidence>
<dbReference type="PANTHER" id="PTHR10668:SF105">
    <property type="entry name" value="DEHYDROGENASE-RELATED"/>
    <property type="match status" value="1"/>
</dbReference>
<organism evidence="1 2">
    <name type="scientific">Deinococcus rufus</name>
    <dbReference type="NCBI Taxonomy" id="2136097"/>
    <lineage>
        <taxon>Bacteria</taxon>
        <taxon>Thermotogati</taxon>
        <taxon>Deinococcota</taxon>
        <taxon>Deinococci</taxon>
        <taxon>Deinococcales</taxon>
        <taxon>Deinococcaceae</taxon>
        <taxon>Deinococcus</taxon>
    </lineage>
</organism>
<name>A0ABV7Z8F2_9DEIO</name>
<protein>
    <submittedName>
        <fullName evidence="1">Phytoene desaturase family protein</fullName>
    </submittedName>
</protein>
<sequence length="475" mass="50083">MTYRAAVVGSGPNGLAAAITLARAGWGVDVYEANATAGGAVRSAALTLPGFIHDVGSAIHPLAVVSPFFRTLPLARYGLEFVSSPAAVAHPLPGGAALLYRSVDETADGLGTDGRAYRRLLEPLVDAADDLFRDTLRPLLRVPRHPVTLARFGVRGLPPAALLARTVFRGEAARALFAGLSAHSEVPLTRPMTSAYGLMLAVSAHVVGWPFPRGGAQAITDAMLGYLAHLGGRVHTQHPVDRLDALEADVQLLDVSPREFLRLAPQLPSGYARQLRAFRYGAGTIKLDYALSAPIPWRDPRTALAATVHLGGPLDAVVHSEAQSVTGLPERPYVLLAQHTPFDPSRAPAGQHTVWLYVHVPGGYVPQPGDIDRIEAQIEALAPGFRDVVLARRVTSAADAERHNRNLVGGDVGGGANTLLGTVIRPVLSASPYRTPLPGVYLCSASTPPGGGVHGMAGHHAALTALQDHAESRRK</sequence>